<keyword evidence="1" id="KW-1133">Transmembrane helix</keyword>
<reference evidence="2" key="1">
    <citation type="submission" date="2021-03" db="EMBL/GenBank/DDBJ databases">
        <title>Establishment of Culex modestus in Belgium and a glance into the virome of Belgian mosquito species.</title>
        <authorList>
            <person name="Wang L."/>
            <person name="Rosales Rosas A.L."/>
            <person name="De Coninck L."/>
            <person name="Shi C."/>
            <person name="Bouckaert J."/>
            <person name="Matthijnssens J."/>
            <person name="Delang L."/>
        </authorList>
    </citation>
    <scope>NUCLEOTIDE SEQUENCE</scope>
    <source>
        <strain evidence="2">AV1_Leuven_Pool1</strain>
    </source>
</reference>
<protein>
    <submittedName>
        <fullName evidence="2">Putative structural protein p4</fullName>
    </submittedName>
</protein>
<organism evidence="2">
    <name type="scientific">Alphamesonivirus cavallyense</name>
    <dbReference type="NCBI Taxonomy" id="1312874"/>
    <lineage>
        <taxon>Viruses</taxon>
        <taxon>Riboviria</taxon>
        <taxon>Orthornavirae</taxon>
        <taxon>Pisuviricota</taxon>
        <taxon>Pisoniviricetes</taxon>
        <taxon>Nidovirales</taxon>
        <taxon>Mesnidovirineae</taxon>
        <taxon>Mesoniviridae</taxon>
        <taxon>Hexponivirinae</taxon>
        <taxon>Alphamesonivirus</taxon>
        <taxon>Namcalivirus</taxon>
    </lineage>
</organism>
<keyword evidence="1" id="KW-0812">Transmembrane</keyword>
<gene>
    <name evidence="2" type="primary">ORF4</name>
</gene>
<feature type="transmembrane region" description="Helical" evidence="1">
    <location>
        <begin position="84"/>
        <end position="108"/>
    </location>
</feature>
<accession>A0A8A9WMT3</accession>
<keyword evidence="1" id="KW-0472">Membrane</keyword>
<evidence type="ECO:0000313" key="2">
    <source>
        <dbReference type="EMBL" id="QTT60755.1"/>
    </source>
</evidence>
<proteinExistence type="predicted"/>
<sequence length="127" mass="15213">MLLLGLILFLLMLKSMLFIRTQPLKQNNCTTSPYYHGSLTAVIRSSPDDRINKLQSRIQSENRLRWLFNNFSNFITCSYKLATFLYYIFTAIYYGFCLIMLYILWIYFTQLTNQIKLVYHNFSNPYN</sequence>
<evidence type="ECO:0000256" key="1">
    <source>
        <dbReference type="SAM" id="Phobius"/>
    </source>
</evidence>
<dbReference type="EMBL" id="MW699044">
    <property type="protein sequence ID" value="QTT60755.1"/>
    <property type="molecule type" value="Genomic_RNA"/>
</dbReference>
<name>A0A8A9WMT3_9NIDO</name>